<evidence type="ECO:0000256" key="2">
    <source>
        <dbReference type="SAM" id="Phobius"/>
    </source>
</evidence>
<feature type="coiled-coil region" evidence="1">
    <location>
        <begin position="60"/>
        <end position="128"/>
    </location>
</feature>
<keyword evidence="2" id="KW-0472">Membrane</keyword>
<protein>
    <recommendedName>
        <fullName evidence="5">DUF1640 domain-containing protein</fullName>
    </recommendedName>
</protein>
<proteinExistence type="predicted"/>
<evidence type="ECO:0000313" key="4">
    <source>
        <dbReference type="Proteomes" id="UP001206126"/>
    </source>
</evidence>
<evidence type="ECO:0000313" key="3">
    <source>
        <dbReference type="EMBL" id="MCS0810640.1"/>
    </source>
</evidence>
<reference evidence="3 4" key="1">
    <citation type="submission" date="2022-08" db="EMBL/GenBank/DDBJ databases">
        <title>Reclassification of Massilia species as members of the genera Telluria, Duganella, Pseudoduganella, Mokoshia gen. nov. and Zemynaea gen. nov. using orthogonal and non-orthogonal genome-based approaches.</title>
        <authorList>
            <person name="Bowman J.P."/>
        </authorList>
    </citation>
    <scope>NUCLEOTIDE SEQUENCE [LARGE SCALE GENOMIC DNA]</scope>
    <source>
        <strain evidence="3 4">JCM 31605</strain>
    </source>
</reference>
<keyword evidence="1" id="KW-0175">Coiled coil</keyword>
<keyword evidence="2" id="KW-0812">Transmembrane</keyword>
<evidence type="ECO:0008006" key="5">
    <source>
        <dbReference type="Google" id="ProtNLM"/>
    </source>
</evidence>
<dbReference type="Gene3D" id="1.20.5.340">
    <property type="match status" value="1"/>
</dbReference>
<organism evidence="3 4">
    <name type="scientific">Massilia agilis</name>
    <dbReference type="NCBI Taxonomy" id="1811226"/>
    <lineage>
        <taxon>Bacteria</taxon>
        <taxon>Pseudomonadati</taxon>
        <taxon>Pseudomonadota</taxon>
        <taxon>Betaproteobacteria</taxon>
        <taxon>Burkholderiales</taxon>
        <taxon>Oxalobacteraceae</taxon>
        <taxon>Telluria group</taxon>
        <taxon>Massilia</taxon>
    </lineage>
</organism>
<evidence type="ECO:0000256" key="1">
    <source>
        <dbReference type="SAM" id="Coils"/>
    </source>
</evidence>
<dbReference type="Proteomes" id="UP001206126">
    <property type="component" value="Unassembled WGS sequence"/>
</dbReference>
<dbReference type="RefSeq" id="WP_258824468.1">
    <property type="nucleotide sequence ID" value="NZ_JANUHB010000007.1"/>
</dbReference>
<dbReference type="EMBL" id="JANUHB010000007">
    <property type="protein sequence ID" value="MCS0810640.1"/>
    <property type="molecule type" value="Genomic_DNA"/>
</dbReference>
<feature type="transmembrane region" description="Helical" evidence="2">
    <location>
        <begin position="128"/>
        <end position="145"/>
    </location>
</feature>
<keyword evidence="4" id="KW-1185">Reference proteome</keyword>
<name>A0ABT2DH44_9BURK</name>
<gene>
    <name evidence="3" type="ORF">NX774_22180</name>
</gene>
<sequence>MTNHFNALDYAHQLEAVGVPTAQAEAHAQAMAGVLEKCLSAAMDNARLKSELEFKISEVAVTLRAEIKELEARLTGEMKELEARLTAQVNEFEVRITAKIEKDLAICRADLERRIDRLEAKMNARFRAQWWANGVMVAMLVGLYFR</sequence>
<keyword evidence="2" id="KW-1133">Transmembrane helix</keyword>
<dbReference type="SUPFAM" id="SSF47162">
    <property type="entry name" value="Apolipoprotein"/>
    <property type="match status" value="1"/>
</dbReference>
<accession>A0ABT2DH44</accession>
<comment type="caution">
    <text evidence="3">The sequence shown here is derived from an EMBL/GenBank/DDBJ whole genome shotgun (WGS) entry which is preliminary data.</text>
</comment>